<dbReference type="EMBL" id="AP024613">
    <property type="protein sequence ID" value="BCV44338.1"/>
    <property type="molecule type" value="Genomic_DNA"/>
</dbReference>
<proteinExistence type="predicted"/>
<evidence type="ECO:0000256" key="1">
    <source>
        <dbReference type="ARBA" id="ARBA00023015"/>
    </source>
</evidence>
<dbReference type="Proteomes" id="UP000825078">
    <property type="component" value="Chromosome"/>
</dbReference>
<accession>A0AAD1K8F9</accession>
<dbReference type="AlphaFoldDB" id="A0AAD1K8F9"/>
<dbReference type="Gene3D" id="1.10.10.60">
    <property type="entry name" value="Homeodomain-like"/>
    <property type="match status" value="1"/>
</dbReference>
<protein>
    <submittedName>
        <fullName evidence="6">TetR family transcriptional regulator</fullName>
    </submittedName>
</protein>
<feature type="domain" description="HTH tetR-type" evidence="5">
    <location>
        <begin position="28"/>
        <end position="88"/>
    </location>
</feature>
<dbReference type="SUPFAM" id="SSF46689">
    <property type="entry name" value="Homeodomain-like"/>
    <property type="match status" value="1"/>
</dbReference>
<evidence type="ECO:0000259" key="5">
    <source>
        <dbReference type="PROSITE" id="PS50977"/>
    </source>
</evidence>
<dbReference type="PANTHER" id="PTHR30055:SF146">
    <property type="entry name" value="HTH-TYPE TRANSCRIPTIONAL DUAL REGULATOR CECR"/>
    <property type="match status" value="1"/>
</dbReference>
<sequence>MWSNAFQGVAELGTSYNDMNTQQLSRSEQKRAQILEAAIELFCAQGFPNTSMDEVAKTAGVSKQTVYAHFGCKDELFVAAIESKCVVRQIAEVLLADAARPEQALAVFAEYFGELIVSEDAITVYRACVSQVDTHPEPAQLYFDAGPEYMLGLLVDFFTQVERHGGYHFGNKRQAAVRLSLMLFGELRLRKELGLDTGQLEAQHRDYCIETAGLFLKAHRLE</sequence>
<dbReference type="GO" id="GO:0000976">
    <property type="term" value="F:transcription cis-regulatory region binding"/>
    <property type="evidence" value="ECO:0007669"/>
    <property type="project" value="TreeGrafter"/>
</dbReference>
<dbReference type="InterPro" id="IPR001647">
    <property type="entry name" value="HTH_TetR"/>
</dbReference>
<feature type="DNA-binding region" description="H-T-H motif" evidence="4">
    <location>
        <begin position="51"/>
        <end position="70"/>
    </location>
</feature>
<reference evidence="6" key="1">
    <citation type="submission" date="2021-05" db="EMBL/GenBank/DDBJ databases">
        <title>Molecular characterization for Shewanella algae harboring chromosomal blaOXA-55-like strains isolated from clinical and environment sample.</title>
        <authorList>
            <person name="Ohama Y."/>
            <person name="Aoki K."/>
            <person name="Harada S."/>
            <person name="Moriya K."/>
            <person name="Ishii Y."/>
            <person name="Tateda K."/>
        </authorList>
    </citation>
    <scope>NUCLEOTIDE SEQUENCE</scope>
    <source>
        <strain evidence="6">TUM17379</strain>
    </source>
</reference>
<evidence type="ECO:0000313" key="6">
    <source>
        <dbReference type="EMBL" id="BCV44338.1"/>
    </source>
</evidence>
<dbReference type="InterPro" id="IPR039536">
    <property type="entry name" value="TetR_C_Proteobacteria"/>
</dbReference>
<evidence type="ECO:0000256" key="3">
    <source>
        <dbReference type="ARBA" id="ARBA00023163"/>
    </source>
</evidence>
<dbReference type="InterPro" id="IPR009057">
    <property type="entry name" value="Homeodomain-like_sf"/>
</dbReference>
<dbReference type="PRINTS" id="PR00455">
    <property type="entry name" value="HTHTETR"/>
</dbReference>
<organism evidence="6 7">
    <name type="scientific">Shewanella algae</name>
    <dbReference type="NCBI Taxonomy" id="38313"/>
    <lineage>
        <taxon>Bacteria</taxon>
        <taxon>Pseudomonadati</taxon>
        <taxon>Pseudomonadota</taxon>
        <taxon>Gammaproteobacteria</taxon>
        <taxon>Alteromonadales</taxon>
        <taxon>Shewanellaceae</taxon>
        <taxon>Shewanella</taxon>
    </lineage>
</organism>
<dbReference type="Gene3D" id="1.10.357.10">
    <property type="entry name" value="Tetracycline Repressor, domain 2"/>
    <property type="match status" value="1"/>
</dbReference>
<keyword evidence="3" id="KW-0804">Transcription</keyword>
<dbReference type="Pfam" id="PF14246">
    <property type="entry name" value="TetR_C_7"/>
    <property type="match status" value="1"/>
</dbReference>
<dbReference type="PANTHER" id="PTHR30055">
    <property type="entry name" value="HTH-TYPE TRANSCRIPTIONAL REGULATOR RUTR"/>
    <property type="match status" value="1"/>
</dbReference>
<keyword evidence="2 4" id="KW-0238">DNA-binding</keyword>
<dbReference type="InterPro" id="IPR050109">
    <property type="entry name" value="HTH-type_TetR-like_transc_reg"/>
</dbReference>
<gene>
    <name evidence="6" type="ORF">TUM17379_13560</name>
</gene>
<dbReference type="PROSITE" id="PS50977">
    <property type="entry name" value="HTH_TETR_2"/>
    <property type="match status" value="1"/>
</dbReference>
<dbReference type="GO" id="GO:0003700">
    <property type="term" value="F:DNA-binding transcription factor activity"/>
    <property type="evidence" value="ECO:0007669"/>
    <property type="project" value="TreeGrafter"/>
</dbReference>
<evidence type="ECO:0000256" key="4">
    <source>
        <dbReference type="PROSITE-ProRule" id="PRU00335"/>
    </source>
</evidence>
<evidence type="ECO:0000256" key="2">
    <source>
        <dbReference type="ARBA" id="ARBA00023125"/>
    </source>
</evidence>
<keyword evidence="1" id="KW-0805">Transcription regulation</keyword>
<dbReference type="FunFam" id="1.10.10.60:FF:000141">
    <property type="entry name" value="TetR family transcriptional regulator"/>
    <property type="match status" value="1"/>
</dbReference>
<dbReference type="Pfam" id="PF00440">
    <property type="entry name" value="TetR_N"/>
    <property type="match status" value="1"/>
</dbReference>
<name>A0AAD1K8F9_9GAMM</name>
<evidence type="ECO:0000313" key="7">
    <source>
        <dbReference type="Proteomes" id="UP000825078"/>
    </source>
</evidence>